<gene>
    <name evidence="2" type="ORF">SAMN06265827_13725</name>
</gene>
<dbReference type="OrthoDB" id="9804747at2"/>
<dbReference type="SMART" id="SM00471">
    <property type="entry name" value="HDc"/>
    <property type="match status" value="1"/>
</dbReference>
<dbReference type="PANTHER" id="PTHR43155">
    <property type="entry name" value="CYCLIC DI-GMP PHOSPHODIESTERASE PA4108-RELATED"/>
    <property type="match status" value="1"/>
</dbReference>
<dbReference type="PROSITE" id="PS51832">
    <property type="entry name" value="HD_GYP"/>
    <property type="match status" value="1"/>
</dbReference>
<feature type="domain" description="HD-GYP" evidence="1">
    <location>
        <begin position="104"/>
        <end position="300"/>
    </location>
</feature>
<dbReference type="STRING" id="1413210.U472_12900"/>
<reference evidence="3" key="1">
    <citation type="submission" date="2017-09" db="EMBL/GenBank/DDBJ databases">
        <authorList>
            <person name="Varghese N."/>
            <person name="Submissions S."/>
        </authorList>
    </citation>
    <scope>NUCLEOTIDE SEQUENCE [LARGE SCALE GENOMIC DNA]</scope>
    <source>
        <strain evidence="3">MSL47</strain>
    </source>
</reference>
<dbReference type="AlphaFoldDB" id="A0A285IB62"/>
<dbReference type="RefSeq" id="WP_097019370.1">
    <property type="nucleotide sequence ID" value="NZ_OBDZ01000037.1"/>
</dbReference>
<protein>
    <submittedName>
        <fullName evidence="2">HD-GYP domain, c-di-GMP phosphodiesterase class II (Or its inactivated variant)</fullName>
    </submittedName>
</protein>
<name>A0A285IB62_9FIRM</name>
<keyword evidence="3" id="KW-1185">Reference proteome</keyword>
<dbReference type="Proteomes" id="UP000219573">
    <property type="component" value="Unassembled WGS sequence"/>
</dbReference>
<dbReference type="Gene3D" id="1.10.3210.10">
    <property type="entry name" value="Hypothetical protein af1432"/>
    <property type="match status" value="1"/>
</dbReference>
<proteinExistence type="predicted"/>
<sequence>MRLVRTKDINSKMKLAKPIYHQKNILLNTNCKNLYKYKKRLLELGINSVYIEDKISEDITISTLITEETKLKGKNMIRKVFRDISTDQHININQINKFIEELTWEILNNQEVLTSLIDIKSYDSYTFDHSVNVAALSLLIGKLLNYNKAQLIKLGVGAILHDIGKITIPKDILNKTTKLNNSEFKAIKEHPNLGYNSMKNHYKISPLSRIVILSHHEKVDGSGYPKGLVGDEIHEFAKIVALTDVFDALTSDRCYRKKWSTNKTIDFLIANANSHFDINILNTFIQKVPLYPNGTSVRLSTGAIAVVKEQNNSFPLRPIVRVFKDELGNNLEKSYTVNLLEVKNITIIDEIDEIE</sequence>
<dbReference type="SUPFAM" id="SSF109604">
    <property type="entry name" value="HD-domain/PDEase-like"/>
    <property type="match status" value="1"/>
</dbReference>
<dbReference type="Pfam" id="PF13487">
    <property type="entry name" value="HD_5"/>
    <property type="match status" value="1"/>
</dbReference>
<dbReference type="EMBL" id="OBDZ01000037">
    <property type="protein sequence ID" value="SNY45234.1"/>
    <property type="molecule type" value="Genomic_DNA"/>
</dbReference>
<evidence type="ECO:0000313" key="2">
    <source>
        <dbReference type="EMBL" id="SNY45234.1"/>
    </source>
</evidence>
<dbReference type="CDD" id="cd00077">
    <property type="entry name" value="HDc"/>
    <property type="match status" value="1"/>
</dbReference>
<dbReference type="InterPro" id="IPR003607">
    <property type="entry name" value="HD/PDEase_dom"/>
</dbReference>
<dbReference type="PANTHER" id="PTHR43155:SF2">
    <property type="entry name" value="CYCLIC DI-GMP PHOSPHODIESTERASE PA4108"/>
    <property type="match status" value="1"/>
</dbReference>
<evidence type="ECO:0000259" key="1">
    <source>
        <dbReference type="PROSITE" id="PS51832"/>
    </source>
</evidence>
<organism evidence="2 3">
    <name type="scientific">Orenia metallireducens</name>
    <dbReference type="NCBI Taxonomy" id="1413210"/>
    <lineage>
        <taxon>Bacteria</taxon>
        <taxon>Bacillati</taxon>
        <taxon>Bacillota</taxon>
        <taxon>Clostridia</taxon>
        <taxon>Halanaerobiales</taxon>
        <taxon>Halobacteroidaceae</taxon>
        <taxon>Orenia</taxon>
    </lineage>
</organism>
<evidence type="ECO:0000313" key="3">
    <source>
        <dbReference type="Proteomes" id="UP000219573"/>
    </source>
</evidence>
<accession>A0A285IB62</accession>
<dbReference type="InterPro" id="IPR037522">
    <property type="entry name" value="HD_GYP_dom"/>
</dbReference>